<reference evidence="2" key="1">
    <citation type="journal article" date="2018" name="Science">
        <title>Natural noncanonical protein splicing yields products with diverse ?-amino acid residues.</title>
        <authorList>
            <person name="Morinaka B.I."/>
            <person name="Lakis E."/>
            <person name="Verest M."/>
            <person name="Helf M.J."/>
            <person name="Scalvenzi T."/>
            <person name="Vagstad A.L."/>
            <person name="Sims J."/>
            <person name="Sunagawa S."/>
            <person name="Gugger M."/>
            <person name="Piel J."/>
        </authorList>
    </citation>
    <scope>NUCLEOTIDE SEQUENCE</scope>
    <source>
        <strain evidence="2">PCC 9201</strain>
    </source>
</reference>
<dbReference type="AlphaFoldDB" id="A0A2P0ZGN9"/>
<feature type="transmembrane region" description="Helical" evidence="1">
    <location>
        <begin position="35"/>
        <end position="55"/>
    </location>
</feature>
<evidence type="ECO:0000256" key="1">
    <source>
        <dbReference type="SAM" id="Phobius"/>
    </source>
</evidence>
<keyword evidence="1" id="KW-0472">Membrane</keyword>
<name>A0A2P0ZGN9_9NOSO</name>
<protein>
    <submittedName>
        <fullName evidence="2">Uncharacterized protein</fullName>
    </submittedName>
</protein>
<accession>A0A2P0ZGN9</accession>
<dbReference type="EMBL" id="MG373777">
    <property type="protein sequence ID" value="AVH79623.1"/>
    <property type="molecule type" value="Genomic_DNA"/>
</dbReference>
<proteinExistence type="predicted"/>
<evidence type="ECO:0000313" key="2">
    <source>
        <dbReference type="EMBL" id="AVH79623.1"/>
    </source>
</evidence>
<keyword evidence="1" id="KW-0812">Transmembrane</keyword>
<sequence length="59" mass="6206">MASITISDIRPVGHDLLLDTESYMTDLNENELNRVVGGTGVLIGIGIGIGIGLLIDAIR</sequence>
<keyword evidence="1" id="KW-1133">Transmembrane helix</keyword>
<organism evidence="2">
    <name type="scientific">Nostoc sp. PCC 9201</name>
    <dbReference type="NCBI Taxonomy" id="2099382"/>
    <lineage>
        <taxon>Bacteria</taxon>
        <taxon>Bacillati</taxon>
        <taxon>Cyanobacteriota</taxon>
        <taxon>Cyanophyceae</taxon>
        <taxon>Nostocales</taxon>
        <taxon>Nostocaceae</taxon>
        <taxon>Nostoc</taxon>
    </lineage>
</organism>